<dbReference type="AlphaFoldDB" id="A0A066UK90"/>
<name>A0A066UK90_9VIBR</name>
<gene>
    <name evidence="1" type="ORF">VFDL14_10280</name>
</gene>
<dbReference type="EMBL" id="JFFR01000033">
    <property type="protein sequence ID" value="KDN26272.1"/>
    <property type="molecule type" value="Genomic_DNA"/>
</dbReference>
<dbReference type="STRING" id="212667.VFDL14_10280"/>
<evidence type="ECO:0000313" key="2">
    <source>
        <dbReference type="Proteomes" id="UP000027219"/>
    </source>
</evidence>
<dbReference type="Gene3D" id="2.40.10.320">
    <property type="entry name" value="Uncharacterised protein PF13642 yp_926445, N-terminal domain"/>
    <property type="match status" value="1"/>
</dbReference>
<dbReference type="InterPro" id="IPR025284">
    <property type="entry name" value="DUF4144"/>
</dbReference>
<accession>A0A066UK90</accession>
<sequence>MITWPAFIKLEGDHELFYIASLEQLQSESHDLIVGEQDYIIDAKGHAYSLLTYTTTELLERQQGIYSLEDVTQLIRAHEFHKVQVCLTKIHFVTIEEAIESLTFELG</sequence>
<dbReference type="Proteomes" id="UP000027219">
    <property type="component" value="Unassembled WGS sequence"/>
</dbReference>
<keyword evidence="2" id="KW-1185">Reference proteome</keyword>
<reference evidence="1 2" key="1">
    <citation type="submission" date="2014-02" db="EMBL/GenBank/DDBJ databases">
        <title>Vibrio fortis Dalian14 Genome Sequencing.</title>
        <authorList>
            <person name="Wang Y."/>
            <person name="Song L."/>
            <person name="Liu G."/>
            <person name="Ding J."/>
        </authorList>
    </citation>
    <scope>NUCLEOTIDE SEQUENCE [LARGE SCALE GENOMIC DNA]</scope>
    <source>
        <strain evidence="1 2">Dalian14</strain>
    </source>
</reference>
<dbReference type="OrthoDB" id="5771593at2"/>
<dbReference type="Pfam" id="PF13642">
    <property type="entry name" value="DUF4144"/>
    <property type="match status" value="1"/>
</dbReference>
<organism evidence="1 2">
    <name type="scientific">Vibrio fortis</name>
    <dbReference type="NCBI Taxonomy" id="212667"/>
    <lineage>
        <taxon>Bacteria</taxon>
        <taxon>Pseudomonadati</taxon>
        <taxon>Pseudomonadota</taxon>
        <taxon>Gammaproteobacteria</taxon>
        <taxon>Vibrionales</taxon>
        <taxon>Vibrionaceae</taxon>
        <taxon>Vibrio</taxon>
    </lineage>
</organism>
<evidence type="ECO:0000313" key="1">
    <source>
        <dbReference type="EMBL" id="KDN26272.1"/>
    </source>
</evidence>
<dbReference type="RefSeq" id="WP_032553497.1">
    <property type="nucleotide sequence ID" value="NZ_JFFR01000033.1"/>
</dbReference>
<protein>
    <submittedName>
        <fullName evidence="1">Uncharacterized protein</fullName>
    </submittedName>
</protein>
<proteinExistence type="predicted"/>
<comment type="caution">
    <text evidence="1">The sequence shown here is derived from an EMBL/GenBank/DDBJ whole genome shotgun (WGS) entry which is preliminary data.</text>
</comment>